<keyword evidence="2" id="KW-1185">Reference proteome</keyword>
<organism evidence="1 2">
    <name type="scientific">Stieleria magnilauensis</name>
    <dbReference type="NCBI Taxonomy" id="2527963"/>
    <lineage>
        <taxon>Bacteria</taxon>
        <taxon>Pseudomonadati</taxon>
        <taxon>Planctomycetota</taxon>
        <taxon>Planctomycetia</taxon>
        <taxon>Pirellulales</taxon>
        <taxon>Pirellulaceae</taxon>
        <taxon>Stieleria</taxon>
    </lineage>
</organism>
<accession>A0ABX5XLC0</accession>
<proteinExistence type="predicted"/>
<gene>
    <name evidence="1" type="ORF">TBK1r_17150</name>
</gene>
<evidence type="ECO:0000313" key="2">
    <source>
        <dbReference type="Proteomes" id="UP000318081"/>
    </source>
</evidence>
<dbReference type="RefSeq" id="WP_145208837.1">
    <property type="nucleotide sequence ID" value="NZ_CP036432.1"/>
</dbReference>
<protein>
    <submittedName>
        <fullName evidence="1">Uncharacterized protein</fullName>
    </submittedName>
</protein>
<reference evidence="1 2" key="1">
    <citation type="submission" date="2019-02" db="EMBL/GenBank/DDBJ databases">
        <title>Deep-cultivation of Planctomycetes and their phenomic and genomic characterization uncovers novel biology.</title>
        <authorList>
            <person name="Wiegand S."/>
            <person name="Jogler M."/>
            <person name="Boedeker C."/>
            <person name="Pinto D."/>
            <person name="Vollmers J."/>
            <person name="Rivas-Marin E."/>
            <person name="Kohn T."/>
            <person name="Peeters S.H."/>
            <person name="Heuer A."/>
            <person name="Rast P."/>
            <person name="Oberbeckmann S."/>
            <person name="Bunk B."/>
            <person name="Jeske O."/>
            <person name="Meyerdierks A."/>
            <person name="Storesund J.E."/>
            <person name="Kallscheuer N."/>
            <person name="Luecker S."/>
            <person name="Lage O.M."/>
            <person name="Pohl T."/>
            <person name="Merkel B.J."/>
            <person name="Hornburger P."/>
            <person name="Mueller R.-W."/>
            <person name="Bruemmer F."/>
            <person name="Labrenz M."/>
            <person name="Spormann A.M."/>
            <person name="Op den Camp H."/>
            <person name="Overmann J."/>
            <person name="Amann R."/>
            <person name="Jetten M.S.M."/>
            <person name="Mascher T."/>
            <person name="Medema M.H."/>
            <person name="Devos D.P."/>
            <person name="Kaster A.-K."/>
            <person name="Ovreas L."/>
            <person name="Rohde M."/>
            <person name="Galperin M.Y."/>
            <person name="Jogler C."/>
        </authorList>
    </citation>
    <scope>NUCLEOTIDE SEQUENCE [LARGE SCALE GENOMIC DNA]</scope>
    <source>
        <strain evidence="1 2">TBK1r</strain>
    </source>
</reference>
<dbReference type="Proteomes" id="UP000318081">
    <property type="component" value="Chromosome"/>
</dbReference>
<dbReference type="EMBL" id="CP036432">
    <property type="protein sequence ID" value="QDV82783.1"/>
    <property type="molecule type" value="Genomic_DNA"/>
</dbReference>
<sequence length="71" mass="7757">MMPERIVCTAGATFDWPTVDANRKGVEMGGVAMEDRIEPRFGRFWPESSHANGPTGGIDPDLSTFGWPLSC</sequence>
<evidence type="ECO:0000313" key="1">
    <source>
        <dbReference type="EMBL" id="QDV82783.1"/>
    </source>
</evidence>
<name>A0ABX5XLC0_9BACT</name>